<dbReference type="STRING" id="1802312.A3C06_02210"/>
<comment type="caution">
    <text evidence="1">The sequence shown here is derived from an EMBL/GenBank/DDBJ whole genome shotgun (WGS) entry which is preliminary data.</text>
</comment>
<dbReference type="Proteomes" id="UP000177565">
    <property type="component" value="Unassembled WGS sequence"/>
</dbReference>
<reference evidence="1 2" key="1">
    <citation type="journal article" date="2016" name="Nat. Commun.">
        <title>Thousands of microbial genomes shed light on interconnected biogeochemical processes in an aquifer system.</title>
        <authorList>
            <person name="Anantharaman K."/>
            <person name="Brown C.T."/>
            <person name="Hug L.A."/>
            <person name="Sharon I."/>
            <person name="Castelle C.J."/>
            <person name="Probst A.J."/>
            <person name="Thomas B.C."/>
            <person name="Singh A."/>
            <person name="Wilkins M.J."/>
            <person name="Karaoz U."/>
            <person name="Brodie E.L."/>
            <person name="Williams K.H."/>
            <person name="Hubbard S.S."/>
            <person name="Banfield J.F."/>
        </authorList>
    </citation>
    <scope>NUCLEOTIDE SEQUENCE [LARGE SCALE GENOMIC DNA]</scope>
</reference>
<protein>
    <submittedName>
        <fullName evidence="1">Uncharacterized protein</fullName>
    </submittedName>
</protein>
<dbReference type="AlphaFoldDB" id="A0A1G2MST3"/>
<evidence type="ECO:0000313" key="2">
    <source>
        <dbReference type="Proteomes" id="UP000177565"/>
    </source>
</evidence>
<proteinExistence type="predicted"/>
<accession>A0A1G2MST3</accession>
<evidence type="ECO:0000313" key="1">
    <source>
        <dbReference type="EMBL" id="OHA26915.1"/>
    </source>
</evidence>
<dbReference type="EMBL" id="MHRQ01000014">
    <property type="protein sequence ID" value="OHA26915.1"/>
    <property type="molecule type" value="Genomic_DNA"/>
</dbReference>
<name>A0A1G2MST3_9BACT</name>
<sequence>MEIPKLKSDKYRNVRGGYSRFLDIYCDRCGHKVLVYQKDGPGELKRRYLDRISFPKKFTQLQGLSIKKVPNLVCPNCHSLLGISYIYPKEKRSAFRLFAGAIKKKITKR</sequence>
<organism evidence="1 2">
    <name type="scientific">Candidatus Taylorbacteria bacterium RIFCSPHIGHO2_02_FULL_46_13</name>
    <dbReference type="NCBI Taxonomy" id="1802312"/>
    <lineage>
        <taxon>Bacteria</taxon>
        <taxon>Candidatus Tayloriibacteriota</taxon>
    </lineage>
</organism>
<gene>
    <name evidence="1" type="ORF">A3C06_02210</name>
</gene>